<dbReference type="Proteomes" id="UP000013520">
    <property type="component" value="Chromosome"/>
</dbReference>
<dbReference type="EMBL" id="CP003273">
    <property type="protein sequence ID" value="AGL02277.1"/>
    <property type="molecule type" value="Genomic_DNA"/>
</dbReference>
<keyword evidence="2" id="KW-0540">Nuclease</keyword>
<sequence length="127" mass="14931">MEQGSFTTVHIIPKSLGGSDDVDNLFLMCRECHDRSPNTISREIFFEWVSNQNWLKRKREQLLSELQTFGFKEKDMEKIYSVMSTPDFKKWIKDKIGIHMNQMGYGSTITFSSMVGCIKEYMKQKDK</sequence>
<dbReference type="HOGENOM" id="CLU_1966992_0_0_9"/>
<keyword evidence="2" id="KW-0378">Hydrolase</keyword>
<protein>
    <submittedName>
        <fullName evidence="2">Restriction endonuclease</fullName>
    </submittedName>
</protein>
<evidence type="ECO:0000313" key="3">
    <source>
        <dbReference type="Proteomes" id="UP000013520"/>
    </source>
</evidence>
<dbReference type="InterPro" id="IPR029471">
    <property type="entry name" value="HNH_5"/>
</dbReference>
<dbReference type="GO" id="GO:0004519">
    <property type="term" value="F:endonuclease activity"/>
    <property type="evidence" value="ECO:0007669"/>
    <property type="project" value="UniProtKB-KW"/>
</dbReference>
<dbReference type="OrthoDB" id="9779761at2"/>
<dbReference type="CDD" id="cd00085">
    <property type="entry name" value="HNHc"/>
    <property type="match status" value="1"/>
</dbReference>
<dbReference type="eggNOG" id="COG1403">
    <property type="taxonomic scope" value="Bacteria"/>
</dbReference>
<evidence type="ECO:0000313" key="2">
    <source>
        <dbReference type="EMBL" id="AGL02277.1"/>
    </source>
</evidence>
<dbReference type="Gene3D" id="1.10.30.50">
    <property type="match status" value="1"/>
</dbReference>
<evidence type="ECO:0000259" key="1">
    <source>
        <dbReference type="Pfam" id="PF14279"/>
    </source>
</evidence>
<proteinExistence type="predicted"/>
<name>R4KL25_9FIRM</name>
<feature type="domain" description="HNH endonuclease 5" evidence="1">
    <location>
        <begin position="5"/>
        <end position="43"/>
    </location>
</feature>
<dbReference type="RefSeq" id="WP_006523538.1">
    <property type="nucleotide sequence ID" value="NC_021184.1"/>
</dbReference>
<organism evidence="2 3">
    <name type="scientific">Desulfoscipio gibsoniae DSM 7213</name>
    <dbReference type="NCBI Taxonomy" id="767817"/>
    <lineage>
        <taxon>Bacteria</taxon>
        <taxon>Bacillati</taxon>
        <taxon>Bacillota</taxon>
        <taxon>Clostridia</taxon>
        <taxon>Eubacteriales</taxon>
        <taxon>Desulfallaceae</taxon>
        <taxon>Desulfoscipio</taxon>
    </lineage>
</organism>
<dbReference type="Pfam" id="PF14279">
    <property type="entry name" value="HNH_5"/>
    <property type="match status" value="1"/>
</dbReference>
<dbReference type="InterPro" id="IPR003615">
    <property type="entry name" value="HNH_nuc"/>
</dbReference>
<accession>R4KL25</accession>
<gene>
    <name evidence="2" type="ORF">Desgi_2878</name>
</gene>
<keyword evidence="2" id="KW-0255">Endonuclease</keyword>
<dbReference type="AlphaFoldDB" id="R4KL25"/>
<reference evidence="2 3" key="1">
    <citation type="submission" date="2012-01" db="EMBL/GenBank/DDBJ databases">
        <title>Complete sequence of Desulfotomaculum gibsoniae DSM 7213.</title>
        <authorList>
            <consortium name="US DOE Joint Genome Institute"/>
            <person name="Lucas S."/>
            <person name="Han J."/>
            <person name="Lapidus A."/>
            <person name="Cheng J.-F."/>
            <person name="Goodwin L."/>
            <person name="Pitluck S."/>
            <person name="Peters L."/>
            <person name="Ovchinnikova G."/>
            <person name="Teshima H."/>
            <person name="Detter J.C."/>
            <person name="Han C."/>
            <person name="Tapia R."/>
            <person name="Land M."/>
            <person name="Hauser L."/>
            <person name="Kyrpides N."/>
            <person name="Ivanova N."/>
            <person name="Pagani I."/>
            <person name="Parshina S."/>
            <person name="Plugge C."/>
            <person name="Muyzer G."/>
            <person name="Kuever J."/>
            <person name="Ivanova A."/>
            <person name="Nazina T."/>
            <person name="Klenk H.-P."/>
            <person name="Brambilla E."/>
            <person name="Spring S."/>
            <person name="Stams A.F."/>
            <person name="Woyke T."/>
        </authorList>
    </citation>
    <scope>NUCLEOTIDE SEQUENCE [LARGE SCALE GENOMIC DNA]</scope>
    <source>
        <strain evidence="2 3">DSM 7213</strain>
    </source>
</reference>
<dbReference type="KEGG" id="dgi:Desgi_2878"/>
<keyword evidence="3" id="KW-1185">Reference proteome</keyword>
<dbReference type="STRING" id="767817.Desgi_2878"/>